<evidence type="ECO:0000256" key="2">
    <source>
        <dbReference type="ARBA" id="ARBA00006448"/>
    </source>
</evidence>
<evidence type="ECO:0000256" key="3">
    <source>
        <dbReference type="ARBA" id="ARBA00022475"/>
    </source>
</evidence>
<keyword evidence="4" id="KW-0812">Transmembrane</keyword>
<dbReference type="Gene3D" id="3.30.240.20">
    <property type="entry name" value="bsu07140 like domains"/>
    <property type="match status" value="2"/>
</dbReference>
<evidence type="ECO:0000313" key="8">
    <source>
        <dbReference type="EMBL" id="RSI05656.1"/>
    </source>
</evidence>
<keyword evidence="5" id="KW-1133">Transmembrane helix</keyword>
<evidence type="ECO:0000256" key="6">
    <source>
        <dbReference type="ARBA" id="ARBA00023136"/>
    </source>
</evidence>
<dbReference type="Proteomes" id="UP000272846">
    <property type="component" value="Unassembled WGS sequence"/>
</dbReference>
<protein>
    <recommendedName>
        <fullName evidence="7">YetF C-terminal domain-containing protein</fullName>
    </recommendedName>
</protein>
<dbReference type="InterPro" id="IPR023090">
    <property type="entry name" value="UPF0702_alpha/beta_dom_sf"/>
</dbReference>
<name>A0AAE8FY85_STRSA</name>
<evidence type="ECO:0000256" key="1">
    <source>
        <dbReference type="ARBA" id="ARBA00004651"/>
    </source>
</evidence>
<evidence type="ECO:0000256" key="4">
    <source>
        <dbReference type="ARBA" id="ARBA00022692"/>
    </source>
</evidence>
<dbReference type="InterPro" id="IPR007353">
    <property type="entry name" value="DUF421"/>
</dbReference>
<dbReference type="Pfam" id="PF04239">
    <property type="entry name" value="DUF421"/>
    <property type="match status" value="1"/>
</dbReference>
<accession>A0AAE8FY85</accession>
<proteinExistence type="inferred from homology"/>
<organism evidence="8 9">
    <name type="scientific">Streptococcus sanguinis</name>
    <dbReference type="NCBI Taxonomy" id="1305"/>
    <lineage>
        <taxon>Bacteria</taxon>
        <taxon>Bacillati</taxon>
        <taxon>Bacillota</taxon>
        <taxon>Bacilli</taxon>
        <taxon>Lactobacillales</taxon>
        <taxon>Streptococcaceae</taxon>
        <taxon>Streptococcus</taxon>
    </lineage>
</organism>
<evidence type="ECO:0000259" key="7">
    <source>
        <dbReference type="Pfam" id="PF04239"/>
    </source>
</evidence>
<comment type="similarity">
    <text evidence="2">Belongs to the UPF0702 family.</text>
</comment>
<reference evidence="8 9" key="1">
    <citation type="submission" date="2018-11" db="EMBL/GenBank/DDBJ databases">
        <title>Species Designations Belie Phenotypic and Genotypic Heterogeneity in Oral Streptococci.</title>
        <authorList>
            <person name="Velsko I."/>
        </authorList>
    </citation>
    <scope>NUCLEOTIDE SEQUENCE [LARGE SCALE GENOMIC DNA]</scope>
    <source>
        <strain evidence="8 9">KLC04</strain>
    </source>
</reference>
<dbReference type="EMBL" id="RJMK01000048">
    <property type="protein sequence ID" value="RSI05656.1"/>
    <property type="molecule type" value="Genomic_DNA"/>
</dbReference>
<sequence>MILSLKWLNTNVYFIKHLIDGKPTIIIKNGKLDPEACRSKGLSASDVALKLRSQGVFQLKEVKRAVIEQNGQLIIVRMGDENPKYPIVTDGVVQIEILETIGKTEEWLMDELKKEGFDDVSDIFIAEYDKGEINVVTY</sequence>
<comment type="caution">
    <text evidence="8">The sequence shown here is derived from an EMBL/GenBank/DDBJ whole genome shotgun (WGS) entry which is preliminary data.</text>
</comment>
<keyword evidence="3" id="KW-1003">Cell membrane</keyword>
<dbReference type="PANTHER" id="PTHR34582:SF6">
    <property type="entry name" value="UPF0702 TRANSMEMBRANE PROTEIN YCAP"/>
    <property type="match status" value="1"/>
</dbReference>
<evidence type="ECO:0000313" key="9">
    <source>
        <dbReference type="Proteomes" id="UP000272846"/>
    </source>
</evidence>
<gene>
    <name evidence="8" type="ORF">D8888_11355</name>
</gene>
<dbReference type="AlphaFoldDB" id="A0AAE8FY85"/>
<keyword evidence="6" id="KW-0472">Membrane</keyword>
<comment type="subcellular location">
    <subcellularLocation>
        <location evidence="1">Cell membrane</location>
        <topology evidence="1">Multi-pass membrane protein</topology>
    </subcellularLocation>
</comment>
<dbReference type="GO" id="GO:0005886">
    <property type="term" value="C:plasma membrane"/>
    <property type="evidence" value="ECO:0007669"/>
    <property type="project" value="UniProtKB-SubCell"/>
</dbReference>
<feature type="domain" description="YetF C-terminal" evidence="7">
    <location>
        <begin position="12"/>
        <end position="129"/>
    </location>
</feature>
<dbReference type="PANTHER" id="PTHR34582">
    <property type="entry name" value="UPF0702 TRANSMEMBRANE PROTEIN YCAP"/>
    <property type="match status" value="1"/>
</dbReference>
<evidence type="ECO:0000256" key="5">
    <source>
        <dbReference type="ARBA" id="ARBA00022989"/>
    </source>
</evidence>